<dbReference type="AlphaFoldDB" id="A0A7I4YRP2"/>
<feature type="transmembrane region" description="Helical" evidence="1">
    <location>
        <begin position="132"/>
        <end position="151"/>
    </location>
</feature>
<dbReference type="OMA" id="YAQIFLA"/>
<sequence>MDDDFPYYQQYGTRLPTYISAPYHRSPYMISRRQYDDDYSDYYRDFKAQSRDYDRRVQTYQQAIYFIRVMAYIQIFIAGVLLVSDVSRIVLLWTFVQSASTIIEMICQLSFPLFSLILGFLSLTSALSPSSVISKSVAILLIAAIVPNFVFPKQAAFITSAVEAVDVSRATDRNLVKQVSLDMSMGMIRSTTHHKMLRMLSSTGPRWPLGIQDIASLPVDFLILLQYLLVSYAMFAFLQLVIQIITVYFIVKLLSVQ</sequence>
<keyword evidence="1" id="KW-0812">Transmembrane</keyword>
<dbReference type="OrthoDB" id="5790564at2759"/>
<accession>A0A7I4YRP2</accession>
<evidence type="ECO:0000313" key="3">
    <source>
        <dbReference type="WBParaSite" id="HCON_00134910-00001"/>
    </source>
</evidence>
<feature type="transmembrane region" description="Helical" evidence="1">
    <location>
        <begin position="65"/>
        <end position="84"/>
    </location>
</feature>
<protein>
    <submittedName>
        <fullName evidence="3">ABC transmembrane type-1 domain-containing protein</fullName>
    </submittedName>
</protein>
<organism evidence="2 3">
    <name type="scientific">Haemonchus contortus</name>
    <name type="common">Barber pole worm</name>
    <dbReference type="NCBI Taxonomy" id="6289"/>
    <lineage>
        <taxon>Eukaryota</taxon>
        <taxon>Metazoa</taxon>
        <taxon>Ecdysozoa</taxon>
        <taxon>Nematoda</taxon>
        <taxon>Chromadorea</taxon>
        <taxon>Rhabditida</taxon>
        <taxon>Rhabditina</taxon>
        <taxon>Rhabditomorpha</taxon>
        <taxon>Strongyloidea</taxon>
        <taxon>Trichostrongylidae</taxon>
        <taxon>Haemonchus</taxon>
    </lineage>
</organism>
<dbReference type="WBParaSite" id="HCON_00134910-00001">
    <property type="protein sequence ID" value="HCON_00134910-00001"/>
    <property type="gene ID" value="HCON_00134910"/>
</dbReference>
<evidence type="ECO:0000313" key="2">
    <source>
        <dbReference type="Proteomes" id="UP000025227"/>
    </source>
</evidence>
<evidence type="ECO:0000256" key="1">
    <source>
        <dbReference type="SAM" id="Phobius"/>
    </source>
</evidence>
<feature type="transmembrane region" description="Helical" evidence="1">
    <location>
        <begin position="90"/>
        <end position="120"/>
    </location>
</feature>
<keyword evidence="2" id="KW-1185">Reference proteome</keyword>
<proteinExistence type="predicted"/>
<feature type="transmembrane region" description="Helical" evidence="1">
    <location>
        <begin position="227"/>
        <end position="251"/>
    </location>
</feature>
<dbReference type="Proteomes" id="UP000025227">
    <property type="component" value="Unplaced"/>
</dbReference>
<keyword evidence="1" id="KW-0472">Membrane</keyword>
<reference evidence="3" key="1">
    <citation type="submission" date="2020-12" db="UniProtKB">
        <authorList>
            <consortium name="WormBaseParasite"/>
        </authorList>
    </citation>
    <scope>IDENTIFICATION</scope>
    <source>
        <strain evidence="3">MHco3</strain>
    </source>
</reference>
<keyword evidence="1" id="KW-1133">Transmembrane helix</keyword>
<name>A0A7I4YRP2_HAECO</name>